<evidence type="ECO:0000259" key="3">
    <source>
        <dbReference type="PROSITE" id="PS51186"/>
    </source>
</evidence>
<dbReference type="SUPFAM" id="SSF55729">
    <property type="entry name" value="Acyl-CoA N-acyltransferases (Nat)"/>
    <property type="match status" value="1"/>
</dbReference>
<dbReference type="Proteomes" id="UP000001941">
    <property type="component" value="Chromosome"/>
</dbReference>
<reference evidence="5" key="1">
    <citation type="journal article" date="2016" name="Stand. Genomic Sci.">
        <title>Complete genome sequence of Methanospirillum hungatei type strain JF1.</title>
        <authorList>
            <person name="Gunsalus R.P."/>
            <person name="Cook L.E."/>
            <person name="Crable B."/>
            <person name="Rohlin L."/>
            <person name="McDonald E."/>
            <person name="Mouttaki H."/>
            <person name="Sieber J.R."/>
            <person name="Poweleit N."/>
            <person name="Zhou H."/>
            <person name="Lapidus A.L."/>
            <person name="Daligault H.E."/>
            <person name="Land M."/>
            <person name="Gilna P."/>
            <person name="Ivanova N."/>
            <person name="Kyrpides N."/>
            <person name="Culley D.E."/>
            <person name="McInerney M.J."/>
        </authorList>
    </citation>
    <scope>NUCLEOTIDE SEQUENCE [LARGE SCALE GENOMIC DNA]</scope>
    <source>
        <strain evidence="5">ATCC 27890 / DSM 864 / NBRC 100397 / JF-1</strain>
    </source>
</reference>
<organism evidence="4 5">
    <name type="scientific">Methanospirillum hungatei JF-1 (strain ATCC 27890 / DSM 864 / NBRC 100397 / JF-1)</name>
    <dbReference type="NCBI Taxonomy" id="323259"/>
    <lineage>
        <taxon>Archaea</taxon>
        <taxon>Methanobacteriati</taxon>
        <taxon>Methanobacteriota</taxon>
        <taxon>Stenosarchaea group</taxon>
        <taxon>Methanomicrobia</taxon>
        <taxon>Methanomicrobiales</taxon>
        <taxon>Methanospirillaceae</taxon>
        <taxon>Methanospirillum</taxon>
    </lineage>
</organism>
<dbReference type="PROSITE" id="PS51186">
    <property type="entry name" value="GNAT"/>
    <property type="match status" value="1"/>
</dbReference>
<name>Q2FNT2_METHJ</name>
<dbReference type="GeneID" id="32154806"/>
<dbReference type="SUPFAM" id="SSF51182">
    <property type="entry name" value="RmlC-like cupins"/>
    <property type="match status" value="1"/>
</dbReference>
<dbReference type="InterPro" id="IPR016181">
    <property type="entry name" value="Acyl_CoA_acyltransferase"/>
</dbReference>
<dbReference type="PANTHER" id="PTHR43420:SF12">
    <property type="entry name" value="N-ACETYLTRANSFERASE DOMAIN-CONTAINING PROTEIN"/>
    <property type="match status" value="1"/>
</dbReference>
<dbReference type="InterPro" id="IPR000182">
    <property type="entry name" value="GNAT_dom"/>
</dbReference>
<dbReference type="KEGG" id="mhu:Mhun_1550"/>
<gene>
    <name evidence="4" type="ordered locus">Mhun_1550</name>
</gene>
<dbReference type="InterPro" id="IPR010424">
    <property type="entry name" value="EutQ"/>
</dbReference>
<dbReference type="HOGENOM" id="CLU_971848_0_0_2"/>
<sequence length="286" mass="32149">MVRIISSPRIISATGTPPKRIEEYVGRIVSGTPEVSIARMVSPPGWSEPYQTPEFDEYSVVLSGTLQVETDGQVFLVPSGQAVLVPAGSRVRYSTPEGAEYIAVCHPAFAQELAHRAEEEKQESKLKNSVDVQYEIHAAGPEETHRIEKLWEQLRVCIISRNKMFSGQMRKVRFHDRKNDLLEKNTDRLIRIFFAVDTLSGDDIGYCYCSVAPGSYGEIESIFVCDEARNRGIGTTLMVHALTWMKEEGCTDIRVHVTVGNEDVLPFYQKFGLHPRQYILANPGEL</sequence>
<dbReference type="Pfam" id="PF06249">
    <property type="entry name" value="EutQ"/>
    <property type="match status" value="1"/>
</dbReference>
<keyword evidence="5" id="KW-1185">Reference proteome</keyword>
<dbReference type="RefSeq" id="WP_011448546.1">
    <property type="nucleotide sequence ID" value="NC_007796.1"/>
</dbReference>
<dbReference type="CDD" id="cd04301">
    <property type="entry name" value="NAT_SF"/>
    <property type="match status" value="1"/>
</dbReference>
<evidence type="ECO:0000256" key="2">
    <source>
        <dbReference type="ARBA" id="ARBA00023315"/>
    </source>
</evidence>
<dbReference type="InterPro" id="IPR050680">
    <property type="entry name" value="YpeA/RimI_acetyltransf"/>
</dbReference>
<dbReference type="STRING" id="323259.Mhun_1550"/>
<dbReference type="InParanoid" id="Q2FNT2"/>
<protein>
    <submittedName>
        <fullName evidence="4">GCN5-related N-acetyltransferase</fullName>
    </submittedName>
</protein>
<dbReference type="Gene3D" id="2.60.120.10">
    <property type="entry name" value="Jelly Rolls"/>
    <property type="match status" value="1"/>
</dbReference>
<dbReference type="OrthoDB" id="43754at2157"/>
<dbReference type="GO" id="GO:0016747">
    <property type="term" value="F:acyltransferase activity, transferring groups other than amino-acyl groups"/>
    <property type="evidence" value="ECO:0007669"/>
    <property type="project" value="InterPro"/>
</dbReference>
<dbReference type="EMBL" id="CP000254">
    <property type="protein sequence ID" value="ABD41281.1"/>
    <property type="molecule type" value="Genomic_DNA"/>
</dbReference>
<dbReference type="PANTHER" id="PTHR43420">
    <property type="entry name" value="ACETYLTRANSFERASE"/>
    <property type="match status" value="1"/>
</dbReference>
<feature type="domain" description="N-acetyltransferase" evidence="3">
    <location>
        <begin position="134"/>
        <end position="286"/>
    </location>
</feature>
<evidence type="ECO:0000256" key="1">
    <source>
        <dbReference type="ARBA" id="ARBA00022679"/>
    </source>
</evidence>
<evidence type="ECO:0000313" key="5">
    <source>
        <dbReference type="Proteomes" id="UP000001941"/>
    </source>
</evidence>
<evidence type="ECO:0000313" key="4">
    <source>
        <dbReference type="EMBL" id="ABD41281.1"/>
    </source>
</evidence>
<accession>Q2FNT2</accession>
<dbReference type="AlphaFoldDB" id="Q2FNT2"/>
<keyword evidence="1" id="KW-0808">Transferase</keyword>
<dbReference type="eggNOG" id="arCOG00826">
    <property type="taxonomic scope" value="Archaea"/>
</dbReference>
<proteinExistence type="predicted"/>
<keyword evidence="2" id="KW-0012">Acyltransferase</keyword>
<dbReference type="Pfam" id="PF00583">
    <property type="entry name" value="Acetyltransf_1"/>
    <property type="match status" value="1"/>
</dbReference>
<dbReference type="InterPro" id="IPR011051">
    <property type="entry name" value="RmlC_Cupin_sf"/>
</dbReference>
<dbReference type="Gene3D" id="3.40.630.30">
    <property type="match status" value="1"/>
</dbReference>
<dbReference type="InterPro" id="IPR014710">
    <property type="entry name" value="RmlC-like_jellyroll"/>
</dbReference>
<dbReference type="EnsemblBacteria" id="ABD41281">
    <property type="protein sequence ID" value="ABD41281"/>
    <property type="gene ID" value="Mhun_1550"/>
</dbReference>